<dbReference type="InterPro" id="IPR003595">
    <property type="entry name" value="Tyr_Pase_cat"/>
</dbReference>
<dbReference type="AlphaFoldDB" id="A0A409WN02"/>
<name>A0A409WN02_PSICY</name>
<proteinExistence type="inferred from homology"/>
<dbReference type="CDD" id="cd00047">
    <property type="entry name" value="PTPc"/>
    <property type="match status" value="1"/>
</dbReference>
<feature type="region of interest" description="Disordered" evidence="2">
    <location>
        <begin position="267"/>
        <end position="288"/>
    </location>
</feature>
<dbReference type="SMART" id="SM00404">
    <property type="entry name" value="PTPc_motif"/>
    <property type="match status" value="1"/>
</dbReference>
<dbReference type="SMART" id="SM00194">
    <property type="entry name" value="PTPc"/>
    <property type="match status" value="1"/>
</dbReference>
<dbReference type="STRING" id="93625.A0A409WN02"/>
<sequence>MKSRLQFLKPKAATATTTTTKPNWLAAASSEKHISDVVHLLTIRESARYVARDASRQKALEASEPVPPNKSSISMGPFQRKEEINPKHVEHYAITTGVHEDNQDMNRYIDIIPYDRTRMVIDEGCPPPIGNEEYKGKGHGRYLNANWVLEKYGHKWWIATQAPLRHTAHAFLSVMLQPCVHPPYTSASQPGDSKNSRVRTVVQLTRNVEGGRKKADAYFPSEVGKSIVVLAEHGCHASPLKVTLLEKKTIKDAHCVQSTVSVIPLVEPSHPRSEHLEANSKDEDDDRDCSQGVVFNHLLYLSWPDHGVPAPEDRNSLLEFIQLVDQINRDTSRCAVHPAATPSHVCEELDPDPPIMVGCSAGIGRTGAFLALSSLLREYGFLRPAAHPTIEPAVHNSPLGHISSDLRDDLVLQEIDSLREQRPGMVQRTEQVILVYKLLAAVFGGNTQ</sequence>
<dbReference type="Proteomes" id="UP000283269">
    <property type="component" value="Unassembled WGS sequence"/>
</dbReference>
<comment type="caution">
    <text evidence="5">The sequence shown here is derived from an EMBL/GenBank/DDBJ whole genome shotgun (WGS) entry which is preliminary data.</text>
</comment>
<dbReference type="PANTHER" id="PTHR19134">
    <property type="entry name" value="RECEPTOR-TYPE TYROSINE-PROTEIN PHOSPHATASE"/>
    <property type="match status" value="1"/>
</dbReference>
<feature type="domain" description="Tyrosine specific protein phosphatases" evidence="4">
    <location>
        <begin position="318"/>
        <end position="433"/>
    </location>
</feature>
<evidence type="ECO:0000259" key="4">
    <source>
        <dbReference type="PROSITE" id="PS50056"/>
    </source>
</evidence>
<dbReference type="GO" id="GO:0004725">
    <property type="term" value="F:protein tyrosine phosphatase activity"/>
    <property type="evidence" value="ECO:0007669"/>
    <property type="project" value="InterPro"/>
</dbReference>
<organism evidence="5 6">
    <name type="scientific">Psilocybe cyanescens</name>
    <dbReference type="NCBI Taxonomy" id="93625"/>
    <lineage>
        <taxon>Eukaryota</taxon>
        <taxon>Fungi</taxon>
        <taxon>Dikarya</taxon>
        <taxon>Basidiomycota</taxon>
        <taxon>Agaricomycotina</taxon>
        <taxon>Agaricomycetes</taxon>
        <taxon>Agaricomycetidae</taxon>
        <taxon>Agaricales</taxon>
        <taxon>Agaricineae</taxon>
        <taxon>Strophariaceae</taxon>
        <taxon>Psilocybe</taxon>
    </lineage>
</organism>
<protein>
    <recommendedName>
        <fullName evidence="7">Tyrosine specific protein phosphatases domain-containing protein</fullName>
    </recommendedName>
</protein>
<dbReference type="OrthoDB" id="10253954at2759"/>
<gene>
    <name evidence="5" type="ORF">CVT25_002940</name>
</gene>
<dbReference type="Gene3D" id="3.90.190.10">
    <property type="entry name" value="Protein tyrosine phosphatase superfamily"/>
    <property type="match status" value="1"/>
</dbReference>
<dbReference type="PRINTS" id="PR00700">
    <property type="entry name" value="PRTYPHPHTASE"/>
</dbReference>
<dbReference type="EMBL" id="NHYD01003359">
    <property type="protein sequence ID" value="PPQ79884.1"/>
    <property type="molecule type" value="Genomic_DNA"/>
</dbReference>
<evidence type="ECO:0000313" key="6">
    <source>
        <dbReference type="Proteomes" id="UP000283269"/>
    </source>
</evidence>
<dbReference type="InterPro" id="IPR050348">
    <property type="entry name" value="Protein-Tyr_Phosphatase"/>
</dbReference>
<accession>A0A409WN02</accession>
<dbReference type="InterPro" id="IPR029021">
    <property type="entry name" value="Prot-tyrosine_phosphatase-like"/>
</dbReference>
<dbReference type="InterPro" id="IPR000387">
    <property type="entry name" value="Tyr_Pase_dom"/>
</dbReference>
<dbReference type="FunCoup" id="A0A409WN02">
    <property type="interactions" value="480"/>
</dbReference>
<dbReference type="InterPro" id="IPR000242">
    <property type="entry name" value="PTP_cat"/>
</dbReference>
<reference evidence="5 6" key="1">
    <citation type="journal article" date="2018" name="Evol. Lett.">
        <title>Horizontal gene cluster transfer increased hallucinogenic mushroom diversity.</title>
        <authorList>
            <person name="Reynolds H.T."/>
            <person name="Vijayakumar V."/>
            <person name="Gluck-Thaler E."/>
            <person name="Korotkin H.B."/>
            <person name="Matheny P.B."/>
            <person name="Slot J.C."/>
        </authorList>
    </citation>
    <scope>NUCLEOTIDE SEQUENCE [LARGE SCALE GENOMIC DNA]</scope>
    <source>
        <strain evidence="5 6">2631</strain>
    </source>
</reference>
<keyword evidence="6" id="KW-1185">Reference proteome</keyword>
<dbReference type="InParanoid" id="A0A409WN02"/>
<dbReference type="PANTHER" id="PTHR19134:SF449">
    <property type="entry name" value="TYROSINE-PROTEIN PHOSPHATASE 1"/>
    <property type="match status" value="1"/>
</dbReference>
<evidence type="ECO:0000256" key="2">
    <source>
        <dbReference type="SAM" id="MobiDB-lite"/>
    </source>
</evidence>
<dbReference type="PROSITE" id="PS50055">
    <property type="entry name" value="TYR_PHOSPHATASE_PTP"/>
    <property type="match status" value="1"/>
</dbReference>
<dbReference type="SUPFAM" id="SSF52799">
    <property type="entry name" value="(Phosphotyrosine protein) phosphatases II"/>
    <property type="match status" value="1"/>
</dbReference>
<dbReference type="Pfam" id="PF00102">
    <property type="entry name" value="Y_phosphatase"/>
    <property type="match status" value="2"/>
</dbReference>
<feature type="domain" description="Tyrosine-protein phosphatase" evidence="3">
    <location>
        <begin position="74"/>
        <end position="442"/>
    </location>
</feature>
<dbReference type="PROSITE" id="PS50056">
    <property type="entry name" value="TYR_PHOSPHATASE_2"/>
    <property type="match status" value="1"/>
</dbReference>
<comment type="similarity">
    <text evidence="1">Belongs to the protein-tyrosine phosphatase family. Non-receptor class subfamily.</text>
</comment>
<evidence type="ECO:0000313" key="5">
    <source>
        <dbReference type="EMBL" id="PPQ79884.1"/>
    </source>
</evidence>
<evidence type="ECO:0008006" key="7">
    <source>
        <dbReference type="Google" id="ProtNLM"/>
    </source>
</evidence>
<evidence type="ECO:0000256" key="1">
    <source>
        <dbReference type="ARBA" id="ARBA00009649"/>
    </source>
</evidence>
<evidence type="ECO:0000259" key="3">
    <source>
        <dbReference type="PROSITE" id="PS50055"/>
    </source>
</evidence>
<feature type="compositionally biased region" description="Basic and acidic residues" evidence="2">
    <location>
        <begin position="269"/>
        <end position="281"/>
    </location>
</feature>